<evidence type="ECO:0000256" key="2">
    <source>
        <dbReference type="ARBA" id="ARBA00004962"/>
    </source>
</evidence>
<evidence type="ECO:0000256" key="6">
    <source>
        <dbReference type="ARBA" id="ARBA00022679"/>
    </source>
</evidence>
<feature type="binding site" evidence="10">
    <location>
        <position position="288"/>
    </location>
    <ligand>
        <name>pyridoxal 5'-phosphate</name>
        <dbReference type="ChEBI" id="CHEBI:597326"/>
    </ligand>
</feature>
<evidence type="ECO:0000256" key="11">
    <source>
        <dbReference type="PIRSR" id="PIRSR605856-51"/>
    </source>
</evidence>
<dbReference type="PANTHER" id="PTHR10314">
    <property type="entry name" value="CYSTATHIONINE BETA-SYNTHASE"/>
    <property type="match status" value="1"/>
</dbReference>
<evidence type="ECO:0000256" key="9">
    <source>
        <dbReference type="ARBA" id="ARBA00047931"/>
    </source>
</evidence>
<feature type="binding site" evidence="10">
    <location>
        <position position="96"/>
    </location>
    <ligand>
        <name>pyridoxal 5'-phosphate</name>
        <dbReference type="ChEBI" id="CHEBI:597326"/>
    </ligand>
</feature>
<organism evidence="14 15">
    <name type="scientific">Lactococcus cremoris subsp. tructae</name>
    <dbReference type="NCBI Taxonomy" id="542833"/>
    <lineage>
        <taxon>Bacteria</taxon>
        <taxon>Bacillati</taxon>
        <taxon>Bacillota</taxon>
        <taxon>Bacilli</taxon>
        <taxon>Lactobacillales</taxon>
        <taxon>Streptococcaceae</taxon>
        <taxon>Lactococcus</taxon>
    </lineage>
</organism>
<dbReference type="InterPro" id="IPR005856">
    <property type="entry name" value="Cys_synth"/>
</dbReference>
<evidence type="ECO:0000256" key="12">
    <source>
        <dbReference type="RuleBase" id="RU003985"/>
    </source>
</evidence>
<evidence type="ECO:0000256" key="5">
    <source>
        <dbReference type="ARBA" id="ARBA00022605"/>
    </source>
</evidence>
<evidence type="ECO:0000256" key="7">
    <source>
        <dbReference type="ARBA" id="ARBA00022898"/>
    </source>
</evidence>
<dbReference type="InterPro" id="IPR001216">
    <property type="entry name" value="P-phosphate_BS"/>
</dbReference>
<proteinExistence type="inferred from homology"/>
<dbReference type="Proteomes" id="UP000218711">
    <property type="component" value="Unassembled WGS sequence"/>
</dbReference>
<dbReference type="EC" id="2.5.1.47" evidence="4 12"/>
<evidence type="ECO:0000256" key="8">
    <source>
        <dbReference type="ARBA" id="ARBA00023192"/>
    </source>
</evidence>
<keyword evidence="6 12" id="KW-0808">Transferase</keyword>
<dbReference type="CDD" id="cd01561">
    <property type="entry name" value="CBS_like"/>
    <property type="match status" value="1"/>
</dbReference>
<dbReference type="NCBIfam" id="TIGR01136">
    <property type="entry name" value="cysKM"/>
    <property type="match status" value="1"/>
</dbReference>
<accession>A0A2A5SQU3</accession>
<reference evidence="14 15" key="1">
    <citation type="submission" date="2014-12" db="EMBL/GenBank/DDBJ databases">
        <title>Draft genome sequences of 10 type strains of Lactococcus.</title>
        <authorList>
            <person name="Sun Z."/>
            <person name="Zhong Z."/>
            <person name="Liu W."/>
            <person name="Zhang W."/>
            <person name="Zhang H."/>
        </authorList>
    </citation>
    <scope>NUCLEOTIDE SEQUENCE [LARGE SCALE GENOMIC DNA]</scope>
    <source>
        <strain evidence="14 15">DSM 21502</strain>
    </source>
</reference>
<keyword evidence="7 10" id="KW-0663">Pyridoxal phosphate</keyword>
<evidence type="ECO:0000256" key="1">
    <source>
        <dbReference type="ARBA" id="ARBA00001933"/>
    </source>
</evidence>
<comment type="similarity">
    <text evidence="3 12">Belongs to the cysteine synthase/cystathionine beta-synthase family.</text>
</comment>
<comment type="caution">
    <text evidence="14">The sequence shown here is derived from an EMBL/GenBank/DDBJ whole genome shotgun (WGS) entry which is preliminary data.</text>
</comment>
<evidence type="ECO:0000256" key="3">
    <source>
        <dbReference type="ARBA" id="ARBA00007103"/>
    </source>
</evidence>
<comment type="cofactor">
    <cofactor evidence="1 10 12">
        <name>pyridoxal 5'-phosphate</name>
        <dbReference type="ChEBI" id="CHEBI:597326"/>
    </cofactor>
</comment>
<dbReference type="InterPro" id="IPR050214">
    <property type="entry name" value="Cys_Synth/Cystath_Beta-Synth"/>
</dbReference>
<protein>
    <recommendedName>
        <fullName evidence="4 12">Cysteine synthase</fullName>
        <ecNumber evidence="4 12">2.5.1.47</ecNumber>
    </recommendedName>
</protein>
<keyword evidence="5 12" id="KW-0028">Amino-acid biosynthesis</keyword>
<evidence type="ECO:0000313" key="14">
    <source>
        <dbReference type="EMBL" id="PCS16776.1"/>
    </source>
</evidence>
<dbReference type="InterPro" id="IPR001926">
    <property type="entry name" value="TrpB-like_PALP"/>
</dbReference>
<dbReference type="AlphaFoldDB" id="A0A2A5SQU3"/>
<evidence type="ECO:0000259" key="13">
    <source>
        <dbReference type="Pfam" id="PF00291"/>
    </source>
</evidence>
<name>A0A2A5SQU3_LACLC</name>
<dbReference type="Pfam" id="PF00291">
    <property type="entry name" value="PALP"/>
    <property type="match status" value="1"/>
</dbReference>
<feature type="binding site" evidence="10">
    <location>
        <begin position="200"/>
        <end position="204"/>
    </location>
    <ligand>
        <name>pyridoxal 5'-phosphate</name>
        <dbReference type="ChEBI" id="CHEBI:597326"/>
    </ligand>
</feature>
<dbReference type="FunFam" id="3.40.50.1100:FF:000006">
    <property type="entry name" value="Cysteine synthase"/>
    <property type="match status" value="1"/>
</dbReference>
<feature type="modified residue" description="N6-(pyridoxal phosphate)lysine" evidence="11">
    <location>
        <position position="66"/>
    </location>
</feature>
<dbReference type="GO" id="GO:0004124">
    <property type="term" value="F:cysteine synthase activity"/>
    <property type="evidence" value="ECO:0007669"/>
    <property type="project" value="UniProtKB-UniRule"/>
</dbReference>
<sequence>MIIILGGKIFYLSYNENKGAKKMTKIYENITELIGHTPIIKLQNVPADSADVYVKLEAFNPGGSVKDRIALSMIRAAEADGRLQAGGTIVEPTSGNTGIGLAFVGSALGYKVVIVMPESFSLERRKLIQAYGAQLVLTPASGGMKAAIAKAKELSETEGYFLAMQFENPANPEVHEKTTGAEIIDAFGPTGLDAFVAGAGTGGTITGVSHALKKVNPNIKTYVVEADESAILSGEPAGPHKIQGISAGFIPGNLDTKSYDEIIRVKGEDAILTARHLGGKEGFLVGISSGAAIYAALEVAKKLGKGKKVLAIAPDNGERYLSTALYDFDSEK</sequence>
<dbReference type="GO" id="GO:0006535">
    <property type="term" value="P:cysteine biosynthetic process from serine"/>
    <property type="evidence" value="ECO:0007669"/>
    <property type="project" value="UniProtKB-UniRule"/>
</dbReference>
<dbReference type="SUPFAM" id="SSF53686">
    <property type="entry name" value="Tryptophan synthase beta subunit-like PLP-dependent enzymes"/>
    <property type="match status" value="1"/>
</dbReference>
<evidence type="ECO:0000313" key="15">
    <source>
        <dbReference type="Proteomes" id="UP000218711"/>
    </source>
</evidence>
<dbReference type="InterPro" id="IPR005859">
    <property type="entry name" value="CysK"/>
</dbReference>
<dbReference type="UniPathway" id="UPA00136">
    <property type="reaction ID" value="UER00200"/>
</dbReference>
<dbReference type="PROSITE" id="PS00901">
    <property type="entry name" value="CYS_SYNTHASE"/>
    <property type="match status" value="1"/>
</dbReference>
<dbReference type="Gene3D" id="3.40.50.1100">
    <property type="match status" value="2"/>
</dbReference>
<gene>
    <name evidence="14" type="ORF">RU92_GL000946</name>
</gene>
<evidence type="ECO:0000256" key="10">
    <source>
        <dbReference type="PIRSR" id="PIRSR605856-50"/>
    </source>
</evidence>
<dbReference type="EMBL" id="JXKC01000012">
    <property type="protein sequence ID" value="PCS16776.1"/>
    <property type="molecule type" value="Genomic_DNA"/>
</dbReference>
<feature type="domain" description="Tryptophan synthase beta chain-like PALP" evidence="13">
    <location>
        <begin position="30"/>
        <end position="315"/>
    </location>
</feature>
<dbReference type="InterPro" id="IPR036052">
    <property type="entry name" value="TrpB-like_PALP_sf"/>
</dbReference>
<dbReference type="NCBIfam" id="TIGR01139">
    <property type="entry name" value="cysK"/>
    <property type="match status" value="1"/>
</dbReference>
<evidence type="ECO:0000256" key="4">
    <source>
        <dbReference type="ARBA" id="ARBA00012681"/>
    </source>
</evidence>
<keyword evidence="8 12" id="KW-0198">Cysteine biosynthesis</keyword>
<comment type="catalytic activity">
    <reaction evidence="9 12">
        <text>O-acetyl-L-serine + hydrogen sulfide = L-cysteine + acetate</text>
        <dbReference type="Rhea" id="RHEA:14829"/>
        <dbReference type="ChEBI" id="CHEBI:29919"/>
        <dbReference type="ChEBI" id="CHEBI:30089"/>
        <dbReference type="ChEBI" id="CHEBI:35235"/>
        <dbReference type="ChEBI" id="CHEBI:58340"/>
        <dbReference type="EC" id="2.5.1.47"/>
    </reaction>
</comment>
<comment type="pathway">
    <text evidence="2">Amino-acid biosynthesis; L-cysteine biosynthesis; L-cysteine from L-serine: step 2/2.</text>
</comment>